<dbReference type="InterPro" id="IPR021831">
    <property type="entry name" value="ParD-like"/>
</dbReference>
<accession>A0A931G3P5</accession>
<organism evidence="1 2">
    <name type="scientific">Arthrobacter terrae</name>
    <dbReference type="NCBI Taxonomy" id="2935737"/>
    <lineage>
        <taxon>Bacteria</taxon>
        <taxon>Bacillati</taxon>
        <taxon>Actinomycetota</taxon>
        <taxon>Actinomycetes</taxon>
        <taxon>Micrococcales</taxon>
        <taxon>Micrococcaceae</taxon>
        <taxon>Arthrobacter</taxon>
    </lineage>
</organism>
<evidence type="ECO:0000313" key="1">
    <source>
        <dbReference type="EMBL" id="MBG0738896.1"/>
    </source>
</evidence>
<evidence type="ECO:0000313" key="2">
    <source>
        <dbReference type="Proteomes" id="UP000655366"/>
    </source>
</evidence>
<protein>
    <recommendedName>
        <fullName evidence="3">ParD-like antitoxin of type II toxin-antitoxin system</fullName>
    </recommendedName>
</protein>
<comment type="caution">
    <text evidence="1">The sequence shown here is derived from an EMBL/GenBank/DDBJ whole genome shotgun (WGS) entry which is preliminary data.</text>
</comment>
<name>A0A931G3P5_9MICC</name>
<dbReference type="EMBL" id="JADNYM010000006">
    <property type="protein sequence ID" value="MBG0738896.1"/>
    <property type="molecule type" value="Genomic_DNA"/>
</dbReference>
<keyword evidence="2" id="KW-1185">Reference proteome</keyword>
<reference evidence="1 2" key="1">
    <citation type="submission" date="2020-11" db="EMBL/GenBank/DDBJ databases">
        <title>Arthrobacter antarcticus sp. nov., isolated from Antarctic Soil.</title>
        <authorList>
            <person name="Li J."/>
        </authorList>
    </citation>
    <scope>NUCLEOTIDE SEQUENCE [LARGE SCALE GENOMIC DNA]</scope>
    <source>
        <strain evidence="1 2">Z1-20</strain>
    </source>
</reference>
<proteinExistence type="predicted"/>
<dbReference type="RefSeq" id="WP_196395850.1">
    <property type="nucleotide sequence ID" value="NZ_JADNYM010000006.1"/>
</dbReference>
<evidence type="ECO:0008006" key="3">
    <source>
        <dbReference type="Google" id="ProtNLM"/>
    </source>
</evidence>
<sequence>MKTKPTRIDGELFAAAKVAGEIQSRSAAQQLDHWARIGRELEAPPMITHRAIVKVLTGQASDDSRPDSAQAVIRVAWSGQISAKITGLNFEDHLQEAGQPWVEADNEGHAVVRNPGSSQV</sequence>
<dbReference type="Proteomes" id="UP000655366">
    <property type="component" value="Unassembled WGS sequence"/>
</dbReference>
<dbReference type="Pfam" id="PF11903">
    <property type="entry name" value="ParD_like"/>
    <property type="match status" value="1"/>
</dbReference>
<gene>
    <name evidence="1" type="ORF">IV500_05600</name>
</gene>
<dbReference type="AlphaFoldDB" id="A0A931G3P5"/>